<evidence type="ECO:0000313" key="1">
    <source>
        <dbReference type="EMBL" id="KAK4521198.1"/>
    </source>
</evidence>
<reference evidence="1 2" key="1">
    <citation type="submission" date="2022-11" db="EMBL/GenBank/DDBJ databases">
        <title>Mucor velutinosus strain NIH1002 WGS.</title>
        <authorList>
            <person name="Subramanian P."/>
            <person name="Mullikin J.C."/>
            <person name="Segre J.A."/>
            <person name="Zelazny A.M."/>
        </authorList>
    </citation>
    <scope>NUCLEOTIDE SEQUENCE [LARGE SCALE GENOMIC DNA]</scope>
    <source>
        <strain evidence="1 2">NIH1002</strain>
    </source>
</reference>
<accession>A0AAN7I3V9</accession>
<comment type="caution">
    <text evidence="1">The sequence shown here is derived from an EMBL/GenBank/DDBJ whole genome shotgun (WGS) entry which is preliminary data.</text>
</comment>
<dbReference type="EMBL" id="JASEJX010000006">
    <property type="protein sequence ID" value="KAK4521198.1"/>
    <property type="molecule type" value="Genomic_DNA"/>
</dbReference>
<dbReference type="RefSeq" id="XP_064687864.1">
    <property type="nucleotide sequence ID" value="XM_064832309.1"/>
</dbReference>
<keyword evidence="2" id="KW-1185">Reference proteome</keyword>
<gene>
    <name evidence="1" type="ORF">ATC70_013143</name>
</gene>
<name>A0AAN7I3V9_9FUNG</name>
<evidence type="ECO:0000313" key="2">
    <source>
        <dbReference type="Proteomes" id="UP001304243"/>
    </source>
</evidence>
<dbReference type="AlphaFoldDB" id="A0AAN7I3V9"/>
<dbReference type="GeneID" id="89956829"/>
<organism evidence="1 2">
    <name type="scientific">Mucor velutinosus</name>
    <dbReference type="NCBI Taxonomy" id="708070"/>
    <lineage>
        <taxon>Eukaryota</taxon>
        <taxon>Fungi</taxon>
        <taxon>Fungi incertae sedis</taxon>
        <taxon>Mucoromycota</taxon>
        <taxon>Mucoromycotina</taxon>
        <taxon>Mucoromycetes</taxon>
        <taxon>Mucorales</taxon>
        <taxon>Mucorineae</taxon>
        <taxon>Mucoraceae</taxon>
        <taxon>Mucor</taxon>
    </lineage>
</organism>
<sequence length="767" mass="87234">MENLLGYSQYDYLVCLYVNSSGDITLLGSSNKVLKVQDWINVTSNTIVDGNPVMLVKDIFPKYFELHSKDRGQLSASEMRALSSILKYFKDMKMTLAHKSGLSLRTCQIIVVPPALADWDIRVLRTLFLEAEWVTSEEGESKLMLVPFIEANINYLQMFHKGTRCFEREGKYILLYMQPTKQGDKIIYTATCFQNQCAKELVAVSKRLASSDFLLVPSILSNRSMHLSTMEDAISSAIKEKIANIMSSYKLQSGFTVENEVSEFEVLQIGIKIIETLCKTNRPSRSSEVTIGDLIPSIDLDRDQLQNLRDYQVNHFLKDLTHDANVLQYTRAVCDFLQKSMDEYGLKNAPDGVRSVILSCDDRAFATGLQCFFIEQALLQANIIQPEVSFTTTRYRTPYREGALQRPLKITQMVNTLLPPLVQNELFCKAVFNDSQADDGILLPLNSFYLQASISRQHIEFILNKVVKIPSPGAPAELFTVLESTVEMDDIFAATSDTLWRNYQRKEIEGYLDALTSNCLKHKGTVLSLGHYKCFTANMTDFINRWIQHKRTLSNGELDTCHLISIDKECPCALKITHRMLLETGLKPVVSSIAKTIVGTTLSNNHFGLYQLSTLFVKGSTDSINSMYYAYSLENHIEEKLRSLFQIRQRKLTIIFVNKKSNHATRQYLVRGNYKQISSSTYSISLEIETNRYGYCHGLLDDHHNVYRALPGIYSDLKHSWEASYLYKSEYTILNKGEDVPITGVKRTFLIPECLHIIAGKVSLLDM</sequence>
<proteinExistence type="predicted"/>
<protein>
    <submittedName>
        <fullName evidence="1">Uncharacterized protein</fullName>
    </submittedName>
</protein>
<dbReference type="Proteomes" id="UP001304243">
    <property type="component" value="Unassembled WGS sequence"/>
</dbReference>